<dbReference type="AlphaFoldDB" id="G7KTF5"/>
<evidence type="ECO:0000256" key="1">
    <source>
        <dbReference type="SAM" id="Phobius"/>
    </source>
</evidence>
<reference evidence="2 4" key="2">
    <citation type="journal article" date="2014" name="BMC Genomics">
        <title>An improved genome release (version Mt4.0) for the model legume Medicago truncatula.</title>
        <authorList>
            <person name="Tang H."/>
            <person name="Krishnakumar V."/>
            <person name="Bidwell S."/>
            <person name="Rosen B."/>
            <person name="Chan A."/>
            <person name="Zhou S."/>
            <person name="Gentzbittel L."/>
            <person name="Childs K.L."/>
            <person name="Yandell M."/>
            <person name="Gundlach H."/>
            <person name="Mayer K.F."/>
            <person name="Schwartz D.C."/>
            <person name="Town C.D."/>
        </authorList>
    </citation>
    <scope>GENOME REANNOTATION</scope>
    <source>
        <strain evidence="3 4">cv. Jemalong A17</strain>
    </source>
</reference>
<gene>
    <name evidence="2" type="ordered locus">MTR_7g081490</name>
</gene>
<dbReference type="EMBL" id="CM001223">
    <property type="protein sequence ID" value="AES80523.1"/>
    <property type="molecule type" value="Genomic_DNA"/>
</dbReference>
<dbReference type="Proteomes" id="UP000002051">
    <property type="component" value="Unassembled WGS sequence"/>
</dbReference>
<keyword evidence="1" id="KW-1133">Transmembrane helix</keyword>
<reference evidence="2 4" key="1">
    <citation type="journal article" date="2011" name="Nature">
        <title>The Medicago genome provides insight into the evolution of rhizobial symbioses.</title>
        <authorList>
            <person name="Young N.D."/>
            <person name="Debelle F."/>
            <person name="Oldroyd G.E."/>
            <person name="Geurts R."/>
            <person name="Cannon S.B."/>
            <person name="Udvardi M.K."/>
            <person name="Benedito V.A."/>
            <person name="Mayer K.F."/>
            <person name="Gouzy J."/>
            <person name="Schoof H."/>
            <person name="Van de Peer Y."/>
            <person name="Proost S."/>
            <person name="Cook D.R."/>
            <person name="Meyers B.C."/>
            <person name="Spannagl M."/>
            <person name="Cheung F."/>
            <person name="De Mita S."/>
            <person name="Krishnakumar V."/>
            <person name="Gundlach H."/>
            <person name="Zhou S."/>
            <person name="Mudge J."/>
            <person name="Bharti A.K."/>
            <person name="Murray J.D."/>
            <person name="Naoumkina M.A."/>
            <person name="Rosen B."/>
            <person name="Silverstein K.A."/>
            <person name="Tang H."/>
            <person name="Rombauts S."/>
            <person name="Zhao P.X."/>
            <person name="Zhou P."/>
            <person name="Barbe V."/>
            <person name="Bardou P."/>
            <person name="Bechner M."/>
            <person name="Bellec A."/>
            <person name="Berger A."/>
            <person name="Berges H."/>
            <person name="Bidwell S."/>
            <person name="Bisseling T."/>
            <person name="Choisne N."/>
            <person name="Couloux A."/>
            <person name="Denny R."/>
            <person name="Deshpande S."/>
            <person name="Dai X."/>
            <person name="Doyle J.J."/>
            <person name="Dudez A.M."/>
            <person name="Farmer A.D."/>
            <person name="Fouteau S."/>
            <person name="Franken C."/>
            <person name="Gibelin C."/>
            <person name="Gish J."/>
            <person name="Goldstein S."/>
            <person name="Gonzalez A.J."/>
            <person name="Green P.J."/>
            <person name="Hallab A."/>
            <person name="Hartog M."/>
            <person name="Hua A."/>
            <person name="Humphray S.J."/>
            <person name="Jeong D.H."/>
            <person name="Jing Y."/>
            <person name="Jocker A."/>
            <person name="Kenton S.M."/>
            <person name="Kim D.J."/>
            <person name="Klee K."/>
            <person name="Lai H."/>
            <person name="Lang C."/>
            <person name="Lin S."/>
            <person name="Macmil S.L."/>
            <person name="Magdelenat G."/>
            <person name="Matthews L."/>
            <person name="McCorrison J."/>
            <person name="Monaghan E.L."/>
            <person name="Mun J.H."/>
            <person name="Najar F.Z."/>
            <person name="Nicholson C."/>
            <person name="Noirot C."/>
            <person name="O'Bleness M."/>
            <person name="Paule C.R."/>
            <person name="Poulain J."/>
            <person name="Prion F."/>
            <person name="Qin B."/>
            <person name="Qu C."/>
            <person name="Retzel E.F."/>
            <person name="Riddle C."/>
            <person name="Sallet E."/>
            <person name="Samain S."/>
            <person name="Samson N."/>
            <person name="Sanders I."/>
            <person name="Saurat O."/>
            <person name="Scarpelli C."/>
            <person name="Schiex T."/>
            <person name="Segurens B."/>
            <person name="Severin A.J."/>
            <person name="Sherrier D.J."/>
            <person name="Shi R."/>
            <person name="Sims S."/>
            <person name="Singer S.R."/>
            <person name="Sinharoy S."/>
            <person name="Sterck L."/>
            <person name="Viollet A."/>
            <person name="Wang B.B."/>
            <person name="Wang K."/>
            <person name="Wang M."/>
            <person name="Wang X."/>
            <person name="Warfsmann J."/>
            <person name="Weissenbach J."/>
            <person name="White D.D."/>
            <person name="White J.D."/>
            <person name="Wiley G.B."/>
            <person name="Wincker P."/>
            <person name="Xing Y."/>
            <person name="Yang L."/>
            <person name="Yao Z."/>
            <person name="Ying F."/>
            <person name="Zhai J."/>
            <person name="Zhou L."/>
            <person name="Zuber A."/>
            <person name="Denarie J."/>
            <person name="Dixon R.A."/>
            <person name="May G.D."/>
            <person name="Schwartz D.C."/>
            <person name="Rogers J."/>
            <person name="Quetier F."/>
            <person name="Town C.D."/>
            <person name="Roe B.A."/>
        </authorList>
    </citation>
    <scope>NUCLEOTIDE SEQUENCE [LARGE SCALE GENOMIC DNA]</scope>
    <source>
        <strain evidence="2">A17</strain>
        <strain evidence="3 4">cv. Jemalong A17</strain>
    </source>
</reference>
<evidence type="ECO:0000313" key="4">
    <source>
        <dbReference type="Proteomes" id="UP000002051"/>
    </source>
</evidence>
<feature type="transmembrane region" description="Helical" evidence="1">
    <location>
        <begin position="83"/>
        <end position="100"/>
    </location>
</feature>
<keyword evidence="1 2" id="KW-0812">Transmembrane</keyword>
<protein>
    <submittedName>
        <fullName evidence="2">Transmembrane protein, putative</fullName>
    </submittedName>
</protein>
<accession>G7KTF5</accession>
<feature type="transmembrane region" description="Helical" evidence="1">
    <location>
        <begin position="56"/>
        <end position="77"/>
    </location>
</feature>
<evidence type="ECO:0000313" key="3">
    <source>
        <dbReference type="EnsemblPlants" id="AES80523"/>
    </source>
</evidence>
<keyword evidence="1" id="KW-0472">Membrane</keyword>
<organism evidence="2 4">
    <name type="scientific">Medicago truncatula</name>
    <name type="common">Barrel medic</name>
    <name type="synonym">Medicago tribuloides</name>
    <dbReference type="NCBI Taxonomy" id="3880"/>
    <lineage>
        <taxon>Eukaryota</taxon>
        <taxon>Viridiplantae</taxon>
        <taxon>Streptophyta</taxon>
        <taxon>Embryophyta</taxon>
        <taxon>Tracheophyta</taxon>
        <taxon>Spermatophyta</taxon>
        <taxon>Magnoliopsida</taxon>
        <taxon>eudicotyledons</taxon>
        <taxon>Gunneridae</taxon>
        <taxon>Pentapetalae</taxon>
        <taxon>rosids</taxon>
        <taxon>fabids</taxon>
        <taxon>Fabales</taxon>
        <taxon>Fabaceae</taxon>
        <taxon>Papilionoideae</taxon>
        <taxon>50 kb inversion clade</taxon>
        <taxon>NPAAA clade</taxon>
        <taxon>Hologalegina</taxon>
        <taxon>IRL clade</taxon>
        <taxon>Trifolieae</taxon>
        <taxon>Medicago</taxon>
    </lineage>
</organism>
<dbReference type="HOGENOM" id="CLU_2227168_0_0_1"/>
<sequence>MVRNPEHYVRFHSSFLRKSFKRGKLEKSKENSLMVDWRDKSLPKSRSSWTELGKHFLVCLFLFSPYLFACGFELFTLIPRLDLGVVIVVACVYFDIDYYFPLLHTS</sequence>
<dbReference type="EnsemblPlants" id="AES80523">
    <property type="protein sequence ID" value="AES80523"/>
    <property type="gene ID" value="MTR_7g081490"/>
</dbReference>
<reference evidence="3" key="3">
    <citation type="submission" date="2015-04" db="UniProtKB">
        <authorList>
            <consortium name="EnsemblPlants"/>
        </authorList>
    </citation>
    <scope>IDENTIFICATION</scope>
    <source>
        <strain evidence="3">cv. Jemalong A17</strain>
    </source>
</reference>
<evidence type="ECO:0000313" key="2">
    <source>
        <dbReference type="EMBL" id="AES80523.1"/>
    </source>
</evidence>
<name>G7KTF5_MEDTR</name>
<dbReference type="PaxDb" id="3880-AES80523"/>
<proteinExistence type="predicted"/>
<keyword evidence="4" id="KW-1185">Reference proteome</keyword>